<feature type="domain" description="HTH merR-type" evidence="2">
    <location>
        <begin position="38"/>
        <end position="102"/>
    </location>
</feature>
<name>A0A2X2YLQ2_9ACTO</name>
<organism evidence="3 4">
    <name type="scientific">Mobiluncus curtisii</name>
    <dbReference type="NCBI Taxonomy" id="2051"/>
    <lineage>
        <taxon>Bacteria</taxon>
        <taxon>Bacillati</taxon>
        <taxon>Actinomycetota</taxon>
        <taxon>Actinomycetes</taxon>
        <taxon>Actinomycetales</taxon>
        <taxon>Actinomycetaceae</taxon>
        <taxon>Mobiluncus</taxon>
    </lineage>
</organism>
<accession>A0A2X2YLQ2</accession>
<dbReference type="InterPro" id="IPR047057">
    <property type="entry name" value="MerR_fam"/>
</dbReference>
<evidence type="ECO:0000313" key="4">
    <source>
        <dbReference type="Proteomes" id="UP000250245"/>
    </source>
</evidence>
<reference evidence="3 4" key="1">
    <citation type="submission" date="2018-06" db="EMBL/GenBank/DDBJ databases">
        <authorList>
            <consortium name="Pathogen Informatics"/>
            <person name="Doyle S."/>
        </authorList>
    </citation>
    <scope>NUCLEOTIDE SEQUENCE [LARGE SCALE GENOMIC DNA]</scope>
    <source>
        <strain evidence="3 4">NCTC11820</strain>
    </source>
</reference>
<dbReference type="InterPro" id="IPR000551">
    <property type="entry name" value="MerR-type_HTH_dom"/>
</dbReference>
<dbReference type="SUPFAM" id="SSF46955">
    <property type="entry name" value="Putative DNA-binding domain"/>
    <property type="match status" value="1"/>
</dbReference>
<sequence length="188" mass="20544">MEKPSKSGVPQIKQGMLFGETLPVIDEETGFRGPTACKAAGITYRQLDYWARTGLVEPSVRNARGSGSQRLYSFRDCLLLKVVKRLLDTGVSLQQIRVAVATLSKMGVEDLAGITLMSDGASVYACTSQDEVIDLVQGGQGVFGIAVGRVWHEIEGELAQLPVENINDDNVVVHDELAERRARRRQVS</sequence>
<dbReference type="Proteomes" id="UP000250245">
    <property type="component" value="Unassembled WGS sequence"/>
</dbReference>
<dbReference type="PROSITE" id="PS50937">
    <property type="entry name" value="HTH_MERR_2"/>
    <property type="match status" value="1"/>
</dbReference>
<evidence type="ECO:0000259" key="2">
    <source>
        <dbReference type="PROSITE" id="PS50937"/>
    </source>
</evidence>
<protein>
    <recommendedName>
        <fullName evidence="2">HTH merR-type domain-containing protein</fullName>
    </recommendedName>
</protein>
<dbReference type="InterPro" id="IPR009061">
    <property type="entry name" value="DNA-bd_dom_put_sf"/>
</dbReference>
<dbReference type="AlphaFoldDB" id="A0A2X2YLQ2"/>
<proteinExistence type="predicted"/>
<dbReference type="GO" id="GO:0003677">
    <property type="term" value="F:DNA binding"/>
    <property type="evidence" value="ECO:0007669"/>
    <property type="project" value="UniProtKB-KW"/>
</dbReference>
<dbReference type="EMBL" id="UASJ01000001">
    <property type="protein sequence ID" value="SQB64557.1"/>
    <property type="molecule type" value="Genomic_DNA"/>
</dbReference>
<evidence type="ECO:0000256" key="1">
    <source>
        <dbReference type="ARBA" id="ARBA00023125"/>
    </source>
</evidence>
<gene>
    <name evidence="3" type="ORF">NCTC11820_00906</name>
</gene>
<dbReference type="Pfam" id="PF13411">
    <property type="entry name" value="MerR_1"/>
    <property type="match status" value="1"/>
</dbReference>
<keyword evidence="1" id="KW-0238">DNA-binding</keyword>
<evidence type="ECO:0000313" key="3">
    <source>
        <dbReference type="EMBL" id="SQB64557.1"/>
    </source>
</evidence>
<dbReference type="PANTHER" id="PTHR30204:SF3">
    <property type="entry name" value="HTH MERR-TYPE DOMAIN-CONTAINING PROTEIN"/>
    <property type="match status" value="1"/>
</dbReference>
<dbReference type="PANTHER" id="PTHR30204">
    <property type="entry name" value="REDOX-CYCLING DRUG-SENSING TRANSCRIPTIONAL ACTIVATOR SOXR"/>
    <property type="match status" value="1"/>
</dbReference>
<dbReference type="Gene3D" id="1.10.1660.10">
    <property type="match status" value="1"/>
</dbReference>
<dbReference type="GO" id="GO:0003700">
    <property type="term" value="F:DNA-binding transcription factor activity"/>
    <property type="evidence" value="ECO:0007669"/>
    <property type="project" value="InterPro"/>
</dbReference>
<dbReference type="SMART" id="SM00422">
    <property type="entry name" value="HTH_MERR"/>
    <property type="match status" value="1"/>
</dbReference>